<dbReference type="AlphaFoldDB" id="A0A371DGF3"/>
<evidence type="ECO:0000313" key="2">
    <source>
        <dbReference type="Proteomes" id="UP000256964"/>
    </source>
</evidence>
<dbReference type="EMBL" id="KZ857394">
    <property type="protein sequence ID" value="RDX51609.1"/>
    <property type="molecule type" value="Genomic_DNA"/>
</dbReference>
<dbReference type="InterPro" id="IPR036865">
    <property type="entry name" value="CRAL-TRIO_dom_sf"/>
</dbReference>
<accession>A0A371DGF3</accession>
<gene>
    <name evidence="1" type="ORF">OH76DRAFT_1481503</name>
</gene>
<organism evidence="1 2">
    <name type="scientific">Lentinus brumalis</name>
    <dbReference type="NCBI Taxonomy" id="2498619"/>
    <lineage>
        <taxon>Eukaryota</taxon>
        <taxon>Fungi</taxon>
        <taxon>Dikarya</taxon>
        <taxon>Basidiomycota</taxon>
        <taxon>Agaricomycotina</taxon>
        <taxon>Agaricomycetes</taxon>
        <taxon>Polyporales</taxon>
        <taxon>Polyporaceae</taxon>
        <taxon>Lentinus</taxon>
    </lineage>
</organism>
<protein>
    <submittedName>
        <fullName evidence="1">Uncharacterized protein</fullName>
    </submittedName>
</protein>
<dbReference type="STRING" id="139420.A0A371DGF3"/>
<dbReference type="Gene3D" id="3.40.525.10">
    <property type="entry name" value="CRAL-TRIO lipid binding domain"/>
    <property type="match status" value="1"/>
</dbReference>
<dbReference type="OrthoDB" id="75724at2759"/>
<reference evidence="1 2" key="1">
    <citation type="journal article" date="2018" name="Biotechnol. Biofuels">
        <title>Integrative visual omics of the white-rot fungus Polyporus brumalis exposes the biotechnological potential of its oxidative enzymes for delignifying raw plant biomass.</title>
        <authorList>
            <person name="Miyauchi S."/>
            <person name="Rancon A."/>
            <person name="Drula E."/>
            <person name="Hage H."/>
            <person name="Chaduli D."/>
            <person name="Favel A."/>
            <person name="Grisel S."/>
            <person name="Henrissat B."/>
            <person name="Herpoel-Gimbert I."/>
            <person name="Ruiz-Duenas F.J."/>
            <person name="Chevret D."/>
            <person name="Hainaut M."/>
            <person name="Lin J."/>
            <person name="Wang M."/>
            <person name="Pangilinan J."/>
            <person name="Lipzen A."/>
            <person name="Lesage-Meessen L."/>
            <person name="Navarro D."/>
            <person name="Riley R."/>
            <person name="Grigoriev I.V."/>
            <person name="Zhou S."/>
            <person name="Raouche S."/>
            <person name="Rosso M.N."/>
        </authorList>
    </citation>
    <scope>NUCLEOTIDE SEQUENCE [LARGE SCALE GENOMIC DNA]</scope>
    <source>
        <strain evidence="1 2">BRFM 1820</strain>
    </source>
</reference>
<dbReference type="Proteomes" id="UP000256964">
    <property type="component" value="Unassembled WGS sequence"/>
</dbReference>
<dbReference type="SUPFAM" id="SSF52087">
    <property type="entry name" value="CRAL/TRIO domain"/>
    <property type="match status" value="1"/>
</dbReference>
<proteinExistence type="predicted"/>
<evidence type="ECO:0000313" key="1">
    <source>
        <dbReference type="EMBL" id="RDX51609.1"/>
    </source>
</evidence>
<name>A0A371DGF3_9APHY</name>
<sequence length="103" mass="12279">MNVPFLLEAFFKMIAPFVDPLTRPRLRFNPDCITEGLFTPDWLAQQRVERVREHRRRERLWEKWREHGAKVGVREWEFKCDVALQDVAKPAGETALRSSLDRD</sequence>
<keyword evidence="2" id="KW-1185">Reference proteome</keyword>